<name>A0A0W0F7C0_MONRR</name>
<gene>
    <name evidence="1" type="ORF">WG66_15228</name>
</gene>
<dbReference type="Proteomes" id="UP000054988">
    <property type="component" value="Unassembled WGS sequence"/>
</dbReference>
<proteinExistence type="predicted"/>
<reference evidence="1 2" key="1">
    <citation type="submission" date="2015-12" db="EMBL/GenBank/DDBJ databases">
        <title>Draft genome sequence of Moniliophthora roreri, the causal agent of frosty pod rot of cacao.</title>
        <authorList>
            <person name="Aime M.C."/>
            <person name="Diaz-Valderrama J.R."/>
            <person name="Kijpornyongpan T."/>
            <person name="Phillips-Mora W."/>
        </authorList>
    </citation>
    <scope>NUCLEOTIDE SEQUENCE [LARGE SCALE GENOMIC DNA]</scope>
    <source>
        <strain evidence="1 2">MCA 2952</strain>
    </source>
</reference>
<comment type="caution">
    <text evidence="1">The sequence shown here is derived from an EMBL/GenBank/DDBJ whole genome shotgun (WGS) entry which is preliminary data.</text>
</comment>
<dbReference type="EMBL" id="LATX01002247">
    <property type="protein sequence ID" value="KTB32197.1"/>
    <property type="molecule type" value="Genomic_DNA"/>
</dbReference>
<accession>A0A0W0F7C0</accession>
<sequence>MSQTLDLKCHILTATHSAIYPLTQKTYLHPLAVSIDQIPNQKLPFTL</sequence>
<organism evidence="1 2">
    <name type="scientific">Moniliophthora roreri</name>
    <name type="common">Frosty pod rot fungus</name>
    <name type="synonym">Monilia roreri</name>
    <dbReference type="NCBI Taxonomy" id="221103"/>
    <lineage>
        <taxon>Eukaryota</taxon>
        <taxon>Fungi</taxon>
        <taxon>Dikarya</taxon>
        <taxon>Basidiomycota</taxon>
        <taxon>Agaricomycotina</taxon>
        <taxon>Agaricomycetes</taxon>
        <taxon>Agaricomycetidae</taxon>
        <taxon>Agaricales</taxon>
        <taxon>Marasmiineae</taxon>
        <taxon>Marasmiaceae</taxon>
        <taxon>Moniliophthora</taxon>
    </lineage>
</organism>
<protein>
    <submittedName>
        <fullName evidence="1">Uncharacterized protein</fullName>
    </submittedName>
</protein>
<evidence type="ECO:0000313" key="1">
    <source>
        <dbReference type="EMBL" id="KTB32197.1"/>
    </source>
</evidence>
<dbReference type="AlphaFoldDB" id="A0A0W0F7C0"/>
<evidence type="ECO:0000313" key="2">
    <source>
        <dbReference type="Proteomes" id="UP000054988"/>
    </source>
</evidence>